<dbReference type="InterPro" id="IPR011990">
    <property type="entry name" value="TPR-like_helical_dom_sf"/>
</dbReference>
<reference evidence="2" key="2">
    <citation type="submission" date="2021-08" db="EMBL/GenBank/DDBJ databases">
        <authorList>
            <person name="Tani A."/>
            <person name="Ola A."/>
            <person name="Ogura Y."/>
            <person name="Katsura K."/>
            <person name="Hayashi T."/>
        </authorList>
    </citation>
    <scope>NUCLEOTIDE SEQUENCE</scope>
    <source>
        <strain evidence="2">DSM 23632</strain>
    </source>
</reference>
<evidence type="ECO:0000313" key="2">
    <source>
        <dbReference type="EMBL" id="GJE62296.1"/>
    </source>
</evidence>
<dbReference type="EMBL" id="BPRB01000303">
    <property type="protein sequence ID" value="GJE62296.1"/>
    <property type="molecule type" value="Genomic_DNA"/>
</dbReference>
<dbReference type="SUPFAM" id="SSF48452">
    <property type="entry name" value="TPR-like"/>
    <property type="match status" value="1"/>
</dbReference>
<dbReference type="PANTHER" id="PTHR43861:SF1">
    <property type="entry name" value="TRANS-ACONITATE 2-METHYLTRANSFERASE"/>
    <property type="match status" value="1"/>
</dbReference>
<dbReference type="RefSeq" id="WP_238184947.1">
    <property type="nucleotide sequence ID" value="NZ_BPRB01000303.1"/>
</dbReference>
<organism evidence="2 3">
    <name type="scientific">Methylobacterium trifolii</name>
    <dbReference type="NCBI Taxonomy" id="1003092"/>
    <lineage>
        <taxon>Bacteria</taxon>
        <taxon>Pseudomonadati</taxon>
        <taxon>Pseudomonadota</taxon>
        <taxon>Alphaproteobacteria</taxon>
        <taxon>Hyphomicrobiales</taxon>
        <taxon>Methylobacteriaceae</taxon>
        <taxon>Methylobacterium</taxon>
    </lineage>
</organism>
<feature type="domain" description="Methyltransferase type 11" evidence="1">
    <location>
        <begin position="162"/>
        <end position="254"/>
    </location>
</feature>
<comment type="caution">
    <text evidence="2">The sequence shown here is derived from an EMBL/GenBank/DDBJ whole genome shotgun (WGS) entry which is preliminary data.</text>
</comment>
<evidence type="ECO:0000313" key="3">
    <source>
        <dbReference type="Proteomes" id="UP001055057"/>
    </source>
</evidence>
<dbReference type="Pfam" id="PF13428">
    <property type="entry name" value="TPR_14"/>
    <property type="match status" value="1"/>
</dbReference>
<dbReference type="Gene3D" id="3.40.50.150">
    <property type="entry name" value="Vaccinia Virus protein VP39"/>
    <property type="match status" value="1"/>
</dbReference>
<sequence length="323" mass="33968">MSSQHDTPSQNGSGDLLADRRYRYAEACLTEGDAQAAVEMAEQALERSPRYAAAWILLGRAREYLHVQSGDRGQFHGALRAYAAARDLDPGDALGTQVHLARLGAGAGLPALSPAYVRALFDAYAARFERHLVDGLGYRGPAILRAALDALPEAPARYGAALDLGCGTGLMGEALKGRIDRLTGIDLSPAMLALAHRKGCYDRLVEGDVAGFLGQEPAGSADLCLAADVFIYVADLPAMLAAIARVLRPGALAAFTVQSHDGEGAVLGVDGRYAQADGHLEGAAAEAGLDRLVLAPAIIRREQGRAVEGRVAVLRRRNHACAP</sequence>
<dbReference type="CDD" id="cd02440">
    <property type="entry name" value="AdoMet_MTases"/>
    <property type="match status" value="1"/>
</dbReference>
<keyword evidence="3" id="KW-1185">Reference proteome</keyword>
<dbReference type="Pfam" id="PF08241">
    <property type="entry name" value="Methyltransf_11"/>
    <property type="match status" value="1"/>
</dbReference>
<name>A0ABQ4U4B8_9HYPH</name>
<dbReference type="Gene3D" id="1.25.40.10">
    <property type="entry name" value="Tetratricopeptide repeat domain"/>
    <property type="match status" value="1"/>
</dbReference>
<evidence type="ECO:0000259" key="1">
    <source>
        <dbReference type="Pfam" id="PF08241"/>
    </source>
</evidence>
<reference evidence="2" key="1">
    <citation type="journal article" date="2021" name="Front. Microbiol.">
        <title>Comprehensive Comparative Genomics and Phenotyping of Methylobacterium Species.</title>
        <authorList>
            <person name="Alessa O."/>
            <person name="Ogura Y."/>
            <person name="Fujitani Y."/>
            <person name="Takami H."/>
            <person name="Hayashi T."/>
            <person name="Sahin N."/>
            <person name="Tani A."/>
        </authorList>
    </citation>
    <scope>NUCLEOTIDE SEQUENCE</scope>
    <source>
        <strain evidence="2">DSM 23632</strain>
    </source>
</reference>
<dbReference type="InterPro" id="IPR029063">
    <property type="entry name" value="SAM-dependent_MTases_sf"/>
</dbReference>
<accession>A0ABQ4U4B8</accession>
<dbReference type="Proteomes" id="UP001055057">
    <property type="component" value="Unassembled WGS sequence"/>
</dbReference>
<proteinExistence type="predicted"/>
<gene>
    <name evidence="2" type="primary">tam_2</name>
    <name evidence="2" type="ORF">MPOCJGCO_4429</name>
</gene>
<protein>
    <submittedName>
        <fullName evidence="2">Trans-aconitate 2-methyltransferase</fullName>
    </submittedName>
</protein>
<dbReference type="SUPFAM" id="SSF53335">
    <property type="entry name" value="S-adenosyl-L-methionine-dependent methyltransferases"/>
    <property type="match status" value="1"/>
</dbReference>
<dbReference type="PANTHER" id="PTHR43861">
    <property type="entry name" value="TRANS-ACONITATE 2-METHYLTRANSFERASE-RELATED"/>
    <property type="match status" value="1"/>
</dbReference>
<dbReference type="InterPro" id="IPR013216">
    <property type="entry name" value="Methyltransf_11"/>
</dbReference>